<dbReference type="GO" id="GO:0030660">
    <property type="term" value="C:Golgi-associated vesicle membrane"/>
    <property type="evidence" value="ECO:0007669"/>
    <property type="project" value="TreeGrafter"/>
</dbReference>
<reference evidence="3" key="1">
    <citation type="submission" date="2021-11" db="EMBL/GenBank/DDBJ databases">
        <authorList>
            <consortium name="Genoscope - CEA"/>
            <person name="William W."/>
        </authorList>
    </citation>
    <scope>NUCLEOTIDE SEQUENCE</scope>
</reference>
<accession>A0A8J2T0Y5</accession>
<gene>
    <name evidence="3" type="ORF">PECAL_5P26310</name>
</gene>
<feature type="transmembrane region" description="Helical" evidence="1">
    <location>
        <begin position="59"/>
        <end position="82"/>
    </location>
</feature>
<feature type="chain" id="PRO_5035207372" description="Dolichol kinase" evidence="2">
    <location>
        <begin position="19"/>
        <end position="424"/>
    </location>
</feature>
<feature type="transmembrane region" description="Helical" evidence="1">
    <location>
        <begin position="399"/>
        <end position="418"/>
    </location>
</feature>
<feature type="transmembrane region" description="Helical" evidence="1">
    <location>
        <begin position="187"/>
        <end position="205"/>
    </location>
</feature>
<dbReference type="GO" id="GO:0033619">
    <property type="term" value="P:membrane protein proteolysis"/>
    <property type="evidence" value="ECO:0007669"/>
    <property type="project" value="TreeGrafter"/>
</dbReference>
<dbReference type="GO" id="GO:0098553">
    <property type="term" value="C:lumenal side of endoplasmic reticulum membrane"/>
    <property type="evidence" value="ECO:0007669"/>
    <property type="project" value="TreeGrafter"/>
</dbReference>
<evidence type="ECO:0000256" key="2">
    <source>
        <dbReference type="SAM" id="SignalP"/>
    </source>
</evidence>
<feature type="transmembrane region" description="Helical" evidence="1">
    <location>
        <begin position="370"/>
        <end position="387"/>
    </location>
</feature>
<feature type="transmembrane region" description="Helical" evidence="1">
    <location>
        <begin position="94"/>
        <end position="113"/>
    </location>
</feature>
<feature type="transmembrane region" description="Helical" evidence="1">
    <location>
        <begin position="217"/>
        <end position="238"/>
    </location>
</feature>
<name>A0A8J2T0Y5_9STRA</name>
<dbReference type="EMBL" id="CAKKNE010000005">
    <property type="protein sequence ID" value="CAH0378113.1"/>
    <property type="molecule type" value="Genomic_DNA"/>
</dbReference>
<sequence length="424" mass="42696">MIPSFAIFVLLNINASVALLASRPRAHLVPHNHRLQPRHPFALPATQQDDADAAVSPDITSAVALFAAVPAGALVLQLLYAQRVLLPLLLVKRVYIYAMATYVVAVGGARGGGDPSALGTRLESLTREVLPDSLAPTTDLAPLQKLDAVDETQQAALVPAAVAASLLLSLGLLALASSDGGAVREAAASATSLAALSTAGTLGIFTRAELQRVGAPAATALAAVLVAFAYLVPAAYAWPVQNILCMCLAIATARALQFSNFAALCAAAAALVAYDVASVAATLPLATAAVGAKAAAGAGATAGAPSAAAAASPMGAVAVSRLSEGFQPGLLQVRLGGRVSDVLGLGDSVFPALVAGFAKRYDLAQEESRLFPAALAGFGVGCLLCELSPGIDGRGLPALLYILPVMLLAVLATATVNGDDVFEL</sequence>
<evidence type="ECO:0000313" key="3">
    <source>
        <dbReference type="EMBL" id="CAH0378113.1"/>
    </source>
</evidence>
<dbReference type="PANTHER" id="PTHR12174">
    <property type="entry name" value="SIGNAL PEPTIDE PEPTIDASE"/>
    <property type="match status" value="1"/>
</dbReference>
<keyword evidence="4" id="KW-1185">Reference proteome</keyword>
<dbReference type="PANTHER" id="PTHR12174:SF75">
    <property type="entry name" value="SIGNAL PEPTIDE PEPTIDASE-LIKE 2"/>
    <property type="match status" value="1"/>
</dbReference>
<feature type="signal peptide" evidence="2">
    <location>
        <begin position="1"/>
        <end position="18"/>
    </location>
</feature>
<dbReference type="AlphaFoldDB" id="A0A8J2T0Y5"/>
<organism evidence="3 4">
    <name type="scientific">Pelagomonas calceolata</name>
    <dbReference type="NCBI Taxonomy" id="35677"/>
    <lineage>
        <taxon>Eukaryota</taxon>
        <taxon>Sar</taxon>
        <taxon>Stramenopiles</taxon>
        <taxon>Ochrophyta</taxon>
        <taxon>Pelagophyceae</taxon>
        <taxon>Pelagomonadales</taxon>
        <taxon>Pelagomonadaceae</taxon>
        <taxon>Pelagomonas</taxon>
    </lineage>
</organism>
<dbReference type="OrthoDB" id="48011at2759"/>
<dbReference type="GO" id="GO:0042500">
    <property type="term" value="F:aspartic endopeptidase activity, intramembrane cleaving"/>
    <property type="evidence" value="ECO:0007669"/>
    <property type="project" value="InterPro"/>
</dbReference>
<keyword evidence="1" id="KW-0472">Membrane</keyword>
<feature type="transmembrane region" description="Helical" evidence="1">
    <location>
        <begin position="156"/>
        <end position="175"/>
    </location>
</feature>
<dbReference type="GO" id="GO:0005765">
    <property type="term" value="C:lysosomal membrane"/>
    <property type="evidence" value="ECO:0007669"/>
    <property type="project" value="TreeGrafter"/>
</dbReference>
<dbReference type="InterPro" id="IPR007369">
    <property type="entry name" value="Peptidase_A22B_SPP"/>
</dbReference>
<evidence type="ECO:0008006" key="5">
    <source>
        <dbReference type="Google" id="ProtNLM"/>
    </source>
</evidence>
<evidence type="ECO:0000313" key="4">
    <source>
        <dbReference type="Proteomes" id="UP000789595"/>
    </source>
</evidence>
<dbReference type="Proteomes" id="UP000789595">
    <property type="component" value="Unassembled WGS sequence"/>
</dbReference>
<comment type="caution">
    <text evidence="3">The sequence shown here is derived from an EMBL/GenBank/DDBJ whole genome shotgun (WGS) entry which is preliminary data.</text>
</comment>
<proteinExistence type="predicted"/>
<protein>
    <recommendedName>
        <fullName evidence="5">Dolichol kinase</fullName>
    </recommendedName>
</protein>
<feature type="transmembrane region" description="Helical" evidence="1">
    <location>
        <begin position="258"/>
        <end position="277"/>
    </location>
</feature>
<keyword evidence="2" id="KW-0732">Signal</keyword>
<dbReference type="GO" id="GO:0098554">
    <property type="term" value="C:cytoplasmic side of endoplasmic reticulum membrane"/>
    <property type="evidence" value="ECO:0007669"/>
    <property type="project" value="TreeGrafter"/>
</dbReference>
<dbReference type="Pfam" id="PF04258">
    <property type="entry name" value="Peptidase_A22B"/>
    <property type="match status" value="1"/>
</dbReference>
<keyword evidence="1" id="KW-1133">Transmembrane helix</keyword>
<evidence type="ECO:0000256" key="1">
    <source>
        <dbReference type="SAM" id="Phobius"/>
    </source>
</evidence>
<keyword evidence="1" id="KW-0812">Transmembrane</keyword>